<feature type="signal peptide" evidence="1">
    <location>
        <begin position="1"/>
        <end position="17"/>
    </location>
</feature>
<dbReference type="OrthoDB" id="1467339at2"/>
<evidence type="ECO:0000256" key="1">
    <source>
        <dbReference type="SAM" id="SignalP"/>
    </source>
</evidence>
<sequence length="255" mass="29303">MKYLYYILFFLSLASFSQDSLNAKLETIKGTVMNAANDKILENVNIININTVRGTVTNSNGRFNIKAHVNDTLYFSYLGFKPIQVRITQDWVDFGDVKIKMTESAIALEEVKLQDIKLTGFLEIDAKNIPIYDNYRYSISGTDYAYEGGNYQSSSISRTIDAILNPADLLYQIFGKKPKQMKRLRKMKQDNAIRDLLQDKFDRETLSAVLQISKVDIVDILKKCDYSESFVRKANDLQLLDAISDCYEEYRAVNR</sequence>
<reference evidence="2 3" key="1">
    <citation type="submission" date="2016-11" db="EMBL/GenBank/DDBJ databases">
        <authorList>
            <person name="Jaros S."/>
            <person name="Januszkiewicz K."/>
            <person name="Wedrychowicz H."/>
        </authorList>
    </citation>
    <scope>NUCLEOTIDE SEQUENCE [LARGE SCALE GENOMIC DNA]</scope>
    <source>
        <strain evidence="2 3">DSM 25661</strain>
    </source>
</reference>
<dbReference type="SUPFAM" id="SSF49464">
    <property type="entry name" value="Carboxypeptidase regulatory domain-like"/>
    <property type="match status" value="1"/>
</dbReference>
<dbReference type="Proteomes" id="UP000184462">
    <property type="component" value="Unassembled WGS sequence"/>
</dbReference>
<keyword evidence="1" id="KW-0732">Signal</keyword>
<feature type="chain" id="PRO_5012431717" evidence="1">
    <location>
        <begin position="18"/>
        <end position="255"/>
    </location>
</feature>
<evidence type="ECO:0000313" key="2">
    <source>
        <dbReference type="EMBL" id="SHE75045.1"/>
    </source>
</evidence>
<proteinExistence type="predicted"/>
<dbReference type="Pfam" id="PF13715">
    <property type="entry name" value="CarbopepD_reg_2"/>
    <property type="match status" value="1"/>
</dbReference>
<dbReference type="STRING" id="1155689.SAMN05444278_10525"/>
<evidence type="ECO:0000313" key="3">
    <source>
        <dbReference type="Proteomes" id="UP000184462"/>
    </source>
</evidence>
<dbReference type="InterPro" id="IPR008969">
    <property type="entry name" value="CarboxyPept-like_regulatory"/>
</dbReference>
<protein>
    <submittedName>
        <fullName evidence="2">CarboxypepD_reg-like domain-containing protein</fullName>
    </submittedName>
</protein>
<keyword evidence="3" id="KW-1185">Reference proteome</keyword>
<name>A0A1M4W1K4_9FLAO</name>
<dbReference type="RefSeq" id="WP_073192955.1">
    <property type="nucleotide sequence ID" value="NZ_FQTW01000005.1"/>
</dbReference>
<dbReference type="EMBL" id="FQTW01000005">
    <property type="protein sequence ID" value="SHE75045.1"/>
    <property type="molecule type" value="Genomic_DNA"/>
</dbReference>
<gene>
    <name evidence="2" type="ORF">SAMN05444278_10525</name>
</gene>
<accession>A0A1M4W1K4</accession>
<organism evidence="2 3">
    <name type="scientific">Psychroflexus salarius</name>
    <dbReference type="NCBI Taxonomy" id="1155689"/>
    <lineage>
        <taxon>Bacteria</taxon>
        <taxon>Pseudomonadati</taxon>
        <taxon>Bacteroidota</taxon>
        <taxon>Flavobacteriia</taxon>
        <taxon>Flavobacteriales</taxon>
        <taxon>Flavobacteriaceae</taxon>
        <taxon>Psychroflexus</taxon>
    </lineage>
</organism>
<dbReference type="AlphaFoldDB" id="A0A1M4W1K4"/>